<dbReference type="Proteomes" id="UP000244855">
    <property type="component" value="Unassembled WGS sequence"/>
</dbReference>
<evidence type="ECO:0000259" key="1">
    <source>
        <dbReference type="Pfam" id="PF01370"/>
    </source>
</evidence>
<accession>A0A2V1EBZ4</accession>
<dbReference type="STRING" id="97972.A0A2V1EBZ4"/>
<dbReference type="InterPro" id="IPR001509">
    <property type="entry name" value="Epimerase_deHydtase"/>
</dbReference>
<proteinExistence type="predicted"/>
<dbReference type="PANTHER" id="PTHR48079:SF7">
    <property type="entry name" value="NAD(P)-BINDING DOMAIN-CONTAINING PROTEIN-RELATED"/>
    <property type="match status" value="1"/>
</dbReference>
<dbReference type="GO" id="GO:0004029">
    <property type="term" value="F:aldehyde dehydrogenase (NAD+) activity"/>
    <property type="evidence" value="ECO:0007669"/>
    <property type="project" value="TreeGrafter"/>
</dbReference>
<dbReference type="InterPro" id="IPR051783">
    <property type="entry name" value="NAD(P)-dependent_oxidoreduct"/>
</dbReference>
<dbReference type="EMBL" id="KZ805303">
    <property type="protein sequence ID" value="PVI07642.1"/>
    <property type="molecule type" value="Genomic_DNA"/>
</dbReference>
<dbReference type="Gene3D" id="3.40.50.720">
    <property type="entry name" value="NAD(P)-binding Rossmann-like Domain"/>
    <property type="match status" value="1"/>
</dbReference>
<keyword evidence="3" id="KW-1185">Reference proteome</keyword>
<protein>
    <submittedName>
        <fullName evidence="2">NAD(P)-binding protein</fullName>
    </submittedName>
</protein>
<evidence type="ECO:0000313" key="2">
    <source>
        <dbReference type="EMBL" id="PVI07642.1"/>
    </source>
</evidence>
<evidence type="ECO:0000313" key="3">
    <source>
        <dbReference type="Proteomes" id="UP000244855"/>
    </source>
</evidence>
<gene>
    <name evidence="2" type="ORF">DM02DRAFT_608726</name>
</gene>
<name>A0A2V1EBZ4_9PLEO</name>
<dbReference type="InterPro" id="IPR036291">
    <property type="entry name" value="NAD(P)-bd_dom_sf"/>
</dbReference>
<dbReference type="SUPFAM" id="SSF51735">
    <property type="entry name" value="NAD(P)-binding Rossmann-fold domains"/>
    <property type="match status" value="1"/>
</dbReference>
<dbReference type="AlphaFoldDB" id="A0A2V1EBZ4"/>
<feature type="domain" description="NAD-dependent epimerase/dehydratase" evidence="1">
    <location>
        <begin position="5"/>
        <end position="229"/>
    </location>
</feature>
<reference evidence="2 3" key="1">
    <citation type="journal article" date="2018" name="Sci. Rep.">
        <title>Comparative genomics provides insights into the lifestyle and reveals functional heterogeneity of dark septate endophytic fungi.</title>
        <authorList>
            <person name="Knapp D.G."/>
            <person name="Nemeth J.B."/>
            <person name="Barry K."/>
            <person name="Hainaut M."/>
            <person name="Henrissat B."/>
            <person name="Johnson J."/>
            <person name="Kuo A."/>
            <person name="Lim J.H.P."/>
            <person name="Lipzen A."/>
            <person name="Nolan M."/>
            <person name="Ohm R.A."/>
            <person name="Tamas L."/>
            <person name="Grigoriev I.V."/>
            <person name="Spatafora J.W."/>
            <person name="Nagy L.G."/>
            <person name="Kovacs G.M."/>
        </authorList>
    </citation>
    <scope>NUCLEOTIDE SEQUENCE [LARGE SCALE GENOMIC DNA]</scope>
    <source>
        <strain evidence="2 3">DSE2036</strain>
    </source>
</reference>
<dbReference type="PANTHER" id="PTHR48079">
    <property type="entry name" value="PROTEIN YEEZ"/>
    <property type="match status" value="1"/>
</dbReference>
<dbReference type="GO" id="GO:0005737">
    <property type="term" value="C:cytoplasm"/>
    <property type="evidence" value="ECO:0007669"/>
    <property type="project" value="TreeGrafter"/>
</dbReference>
<dbReference type="OrthoDB" id="2130169at2759"/>
<dbReference type="Pfam" id="PF01370">
    <property type="entry name" value="Epimerase"/>
    <property type="match status" value="1"/>
</dbReference>
<organism evidence="2 3">
    <name type="scientific">Periconia macrospinosa</name>
    <dbReference type="NCBI Taxonomy" id="97972"/>
    <lineage>
        <taxon>Eukaryota</taxon>
        <taxon>Fungi</taxon>
        <taxon>Dikarya</taxon>
        <taxon>Ascomycota</taxon>
        <taxon>Pezizomycotina</taxon>
        <taxon>Dothideomycetes</taxon>
        <taxon>Pleosporomycetidae</taxon>
        <taxon>Pleosporales</taxon>
        <taxon>Massarineae</taxon>
        <taxon>Periconiaceae</taxon>
        <taxon>Periconia</taxon>
    </lineage>
</organism>
<sequence length="350" mass="37299">MPKLFITGATGYISGDALYKIATTYPDLEITALVRNSDKGAKVAAQYPRVRLVYGDIGNLELLSAEAAKADVILHTANAGNVAAVEALVAGLAQKQTPAYIIHSAGTGSLGVPDVQNNTLGSASEKVYDDWDGVDEVTSTPETWGTRKAENVALTASSRNPNIFGAVVVPPFIYGPGRGPDNQRSIQLPNMVKSTLQRGKGFQVGEGKNVWHVVHVQDLSDVYLALVTAALQPGGGKATWNEKGYYFTETGPIVWGDVSKAVVKAAVDRKLITNTEIDNLTGDEANELLPPYGAYVWGTNSKAKAIRARKVLDWKPVKEGLFDTIDSVVILEARALGLAKSHQEVAAGEV</sequence>